<dbReference type="Pfam" id="PF25583">
    <property type="entry name" value="WCX"/>
    <property type="match status" value="1"/>
</dbReference>
<dbReference type="Pfam" id="PF13280">
    <property type="entry name" value="WYL"/>
    <property type="match status" value="1"/>
</dbReference>
<dbReference type="EMBL" id="CP003261">
    <property type="protein sequence ID" value="AGK95509.1"/>
    <property type="molecule type" value="Genomic_DNA"/>
</dbReference>
<keyword evidence="2" id="KW-0804">Transcription</keyword>
<dbReference type="AlphaFoldDB" id="R4K4S1"/>
<dbReference type="InterPro" id="IPR028349">
    <property type="entry name" value="PafC-like"/>
</dbReference>
<dbReference type="Pfam" id="PF08279">
    <property type="entry name" value="HTH_11"/>
    <property type="match status" value="1"/>
</dbReference>
<dbReference type="InterPro" id="IPR057727">
    <property type="entry name" value="WCX_dom"/>
</dbReference>
<dbReference type="InterPro" id="IPR001034">
    <property type="entry name" value="DeoR_HTH"/>
</dbReference>
<dbReference type="InterPro" id="IPR026881">
    <property type="entry name" value="WYL_dom"/>
</dbReference>
<dbReference type="HOGENOM" id="CLU_041141_5_1_9"/>
<keyword evidence="1" id="KW-0805">Transcription regulation</keyword>
<dbReference type="OrthoDB" id="9815009at2"/>
<dbReference type="InterPro" id="IPR036388">
    <property type="entry name" value="WH-like_DNA-bd_sf"/>
</dbReference>
<dbReference type="PROSITE" id="PS51000">
    <property type="entry name" value="HTH_DEOR_2"/>
    <property type="match status" value="1"/>
</dbReference>
<dbReference type="PANTHER" id="PTHR34580">
    <property type="match status" value="1"/>
</dbReference>
<dbReference type="KEGG" id="cpas:Clopa_0452"/>
<dbReference type="InterPro" id="IPR051534">
    <property type="entry name" value="CBASS_pafABC_assoc_protein"/>
</dbReference>
<dbReference type="PATRIC" id="fig|86416.3.peg.431"/>
<feature type="domain" description="HTH deoR-type" evidence="3">
    <location>
        <begin position="2"/>
        <end position="57"/>
    </location>
</feature>
<dbReference type="Proteomes" id="UP000013523">
    <property type="component" value="Chromosome"/>
</dbReference>
<gene>
    <name evidence="4" type="ORF">Clopa_0452</name>
</gene>
<protein>
    <submittedName>
        <fullName evidence="4">Putative transcriptional regulator</fullName>
    </submittedName>
</protein>
<dbReference type="Gene3D" id="1.10.10.10">
    <property type="entry name" value="Winged helix-like DNA-binding domain superfamily/Winged helix DNA-binding domain"/>
    <property type="match status" value="1"/>
</dbReference>
<accession>R4K4S1</accession>
<evidence type="ECO:0000256" key="1">
    <source>
        <dbReference type="ARBA" id="ARBA00023015"/>
    </source>
</evidence>
<dbReference type="PROSITE" id="PS52050">
    <property type="entry name" value="WYL"/>
    <property type="match status" value="1"/>
</dbReference>
<reference evidence="4 5" key="1">
    <citation type="submission" date="2012-01" db="EMBL/GenBank/DDBJ databases">
        <title>Complete sequence of chromosome of Clostridium pasteurianum BC1.</title>
        <authorList>
            <consortium name="US DOE Joint Genome Institute"/>
            <person name="Lucas S."/>
            <person name="Han J."/>
            <person name="Lapidus A."/>
            <person name="Cheng J.-F."/>
            <person name="Goodwin L."/>
            <person name="Pitluck S."/>
            <person name="Peters L."/>
            <person name="Mikhailova N."/>
            <person name="Teshima H."/>
            <person name="Detter J.C."/>
            <person name="Han C."/>
            <person name="Tapia R."/>
            <person name="Land M."/>
            <person name="Hauser L."/>
            <person name="Kyrpides N."/>
            <person name="Ivanova N."/>
            <person name="Pagani I."/>
            <person name="Dunn J."/>
            <person name="Taghavi S."/>
            <person name="Francis A."/>
            <person name="van der Lelie D."/>
            <person name="Woyke T."/>
        </authorList>
    </citation>
    <scope>NUCLEOTIDE SEQUENCE [LARGE SCALE GENOMIC DNA]</scope>
    <source>
        <strain evidence="4 5">BC1</strain>
    </source>
</reference>
<keyword evidence="5" id="KW-1185">Reference proteome</keyword>
<dbReference type="GO" id="GO:0003700">
    <property type="term" value="F:DNA-binding transcription factor activity"/>
    <property type="evidence" value="ECO:0007669"/>
    <property type="project" value="InterPro"/>
</dbReference>
<dbReference type="InterPro" id="IPR036390">
    <property type="entry name" value="WH_DNA-bd_sf"/>
</dbReference>
<dbReference type="InterPro" id="IPR013196">
    <property type="entry name" value="HTH_11"/>
</dbReference>
<evidence type="ECO:0000313" key="5">
    <source>
        <dbReference type="Proteomes" id="UP000013523"/>
    </source>
</evidence>
<dbReference type="PIRSF" id="PIRSF016838">
    <property type="entry name" value="PafC"/>
    <property type="match status" value="1"/>
</dbReference>
<name>R4K4S1_CLOPA</name>
<evidence type="ECO:0000259" key="3">
    <source>
        <dbReference type="PROSITE" id="PS51000"/>
    </source>
</evidence>
<dbReference type="PANTHER" id="PTHR34580:SF1">
    <property type="entry name" value="PROTEIN PAFC"/>
    <property type="match status" value="1"/>
</dbReference>
<dbReference type="RefSeq" id="WP_015613836.1">
    <property type="nucleotide sequence ID" value="NC_021182.1"/>
</dbReference>
<evidence type="ECO:0000313" key="4">
    <source>
        <dbReference type="EMBL" id="AGK95509.1"/>
    </source>
</evidence>
<evidence type="ECO:0000256" key="2">
    <source>
        <dbReference type="ARBA" id="ARBA00023163"/>
    </source>
</evidence>
<sequence>MQINRLFEIVYILLNKKVSTAKEFAEYFQVSTRTIYRDINTLSSTGIPIYTNQGKGGGIRILDNFILNKSLLSENEQNEILIALQSLKALKYPDIDTTLSKLSNLFKKDNYNWIEVDFSNWGSNKFDKEKFDILKEAVINNKIIAFKYYNSSGEKSNRKAQPLKLIFKDRSWYLQSFCLSKQNYRTFKISRMSNITITEEISNIISLDKLQIQSQREQAHKVTNFKLHFLPNAAYRIYDEFDEKDIVKNKDGSFNVITVLPEGEWIYDYIMSFGTGIEVLEPKVVRDILLEKLKKMIGKYK</sequence>
<dbReference type="eggNOG" id="COG2378">
    <property type="taxonomic scope" value="Bacteria"/>
</dbReference>
<organism evidence="4 5">
    <name type="scientific">Clostridium pasteurianum BC1</name>
    <dbReference type="NCBI Taxonomy" id="86416"/>
    <lineage>
        <taxon>Bacteria</taxon>
        <taxon>Bacillati</taxon>
        <taxon>Bacillota</taxon>
        <taxon>Clostridia</taxon>
        <taxon>Eubacteriales</taxon>
        <taxon>Clostridiaceae</taxon>
        <taxon>Clostridium</taxon>
    </lineage>
</organism>
<dbReference type="SUPFAM" id="SSF46785">
    <property type="entry name" value="Winged helix' DNA-binding domain"/>
    <property type="match status" value="1"/>
</dbReference>
<dbReference type="STRING" id="86416.Clopa_0452"/>
<proteinExistence type="predicted"/>